<evidence type="ECO:0000313" key="2">
    <source>
        <dbReference type="Proteomes" id="UP000499080"/>
    </source>
</evidence>
<name>A0A4Y2BRV5_ARAVE</name>
<accession>A0A4Y2BRV5</accession>
<proteinExistence type="predicted"/>
<sequence>MALSFNFQGGNEAVPKTLDCEFNSLPFNFHLYFVFHPLLRFTFPYLLSYPTWGHREYTVRSPWISKRVLTSLVSIVMGDSDSPPVIMRTSSGRGWAMVGDGY</sequence>
<protein>
    <submittedName>
        <fullName evidence="1">Uncharacterized protein</fullName>
    </submittedName>
</protein>
<dbReference type="AlphaFoldDB" id="A0A4Y2BRV5"/>
<comment type="caution">
    <text evidence="1">The sequence shown here is derived from an EMBL/GenBank/DDBJ whole genome shotgun (WGS) entry which is preliminary data.</text>
</comment>
<evidence type="ECO:0000313" key="1">
    <source>
        <dbReference type="EMBL" id="GBL94036.1"/>
    </source>
</evidence>
<keyword evidence="2" id="KW-1185">Reference proteome</keyword>
<reference evidence="1 2" key="1">
    <citation type="journal article" date="2019" name="Sci. Rep.">
        <title>Orb-weaving spider Araneus ventricosus genome elucidates the spidroin gene catalogue.</title>
        <authorList>
            <person name="Kono N."/>
            <person name="Nakamura H."/>
            <person name="Ohtoshi R."/>
            <person name="Moran D.A.P."/>
            <person name="Shinohara A."/>
            <person name="Yoshida Y."/>
            <person name="Fujiwara M."/>
            <person name="Mori M."/>
            <person name="Tomita M."/>
            <person name="Arakawa K."/>
        </authorList>
    </citation>
    <scope>NUCLEOTIDE SEQUENCE [LARGE SCALE GENOMIC DNA]</scope>
</reference>
<organism evidence="1 2">
    <name type="scientific">Araneus ventricosus</name>
    <name type="common">Orbweaver spider</name>
    <name type="synonym">Epeira ventricosa</name>
    <dbReference type="NCBI Taxonomy" id="182803"/>
    <lineage>
        <taxon>Eukaryota</taxon>
        <taxon>Metazoa</taxon>
        <taxon>Ecdysozoa</taxon>
        <taxon>Arthropoda</taxon>
        <taxon>Chelicerata</taxon>
        <taxon>Arachnida</taxon>
        <taxon>Araneae</taxon>
        <taxon>Araneomorphae</taxon>
        <taxon>Entelegynae</taxon>
        <taxon>Araneoidea</taxon>
        <taxon>Araneidae</taxon>
        <taxon>Araneus</taxon>
    </lineage>
</organism>
<dbReference type="EMBL" id="BGPR01000099">
    <property type="protein sequence ID" value="GBL94036.1"/>
    <property type="molecule type" value="Genomic_DNA"/>
</dbReference>
<dbReference type="Proteomes" id="UP000499080">
    <property type="component" value="Unassembled WGS sequence"/>
</dbReference>
<gene>
    <name evidence="1" type="ORF">AVEN_185012_1</name>
</gene>